<dbReference type="InterPro" id="IPR013022">
    <property type="entry name" value="Xyl_isomerase-like_TIM-brl"/>
</dbReference>
<organism evidence="2 3">
    <name type="scientific">Bifidobacterium primatium</name>
    <dbReference type="NCBI Taxonomy" id="2045438"/>
    <lineage>
        <taxon>Bacteria</taxon>
        <taxon>Bacillati</taxon>
        <taxon>Actinomycetota</taxon>
        <taxon>Actinomycetes</taxon>
        <taxon>Bifidobacteriales</taxon>
        <taxon>Bifidobacteriaceae</taxon>
        <taxon>Bifidobacterium</taxon>
    </lineage>
</organism>
<dbReference type="OrthoDB" id="9787068at2"/>
<dbReference type="AlphaFoldDB" id="A0A2M9HBU0"/>
<sequence length="282" mass="31130">MIMTNPILSMNQATIKYADLATALRVCSEAGYRSIGLWREPVEEVGLDTAVKMVKDSGLRVSTMCRGGFFTMEEEPARRASIDDNRKLIEETAALDCHVLVLVVGGLPEGSKDLTGARLRIGEALAELEKDALDAGVTLAIEPLHPMYCTDRACVSTLGQALDIAAPFNPKAVGVTVDTFHIFWDPQVQESIARAGREGRIATYQVCDWKTPLEADPLLSRHYMGEGVIDFRPLTEAVWNTGWRGDIECELFNQKIWDTDPAVVAKKVSDAFDKEVAPYWPL</sequence>
<dbReference type="SUPFAM" id="SSF51658">
    <property type="entry name" value="Xylose isomerase-like"/>
    <property type="match status" value="1"/>
</dbReference>
<gene>
    <name evidence="2" type="ORF">CS006_00675</name>
</gene>
<dbReference type="InterPro" id="IPR036237">
    <property type="entry name" value="Xyl_isomerase-like_sf"/>
</dbReference>
<dbReference type="Pfam" id="PF01261">
    <property type="entry name" value="AP_endonuc_2"/>
    <property type="match status" value="1"/>
</dbReference>
<name>A0A2M9HBU0_9BIFI</name>
<dbReference type="GO" id="GO:0016853">
    <property type="term" value="F:isomerase activity"/>
    <property type="evidence" value="ECO:0007669"/>
    <property type="project" value="UniProtKB-KW"/>
</dbReference>
<keyword evidence="3" id="KW-1185">Reference proteome</keyword>
<dbReference type="Proteomes" id="UP000229095">
    <property type="component" value="Unassembled WGS sequence"/>
</dbReference>
<dbReference type="PANTHER" id="PTHR12110">
    <property type="entry name" value="HYDROXYPYRUVATE ISOMERASE"/>
    <property type="match status" value="1"/>
</dbReference>
<accession>A0A2M9HBU0</accession>
<feature type="domain" description="Xylose isomerase-like TIM barrel" evidence="1">
    <location>
        <begin position="25"/>
        <end position="260"/>
    </location>
</feature>
<dbReference type="Gene3D" id="3.20.20.150">
    <property type="entry name" value="Divalent-metal-dependent TIM barrel enzymes"/>
    <property type="match status" value="1"/>
</dbReference>
<evidence type="ECO:0000313" key="2">
    <source>
        <dbReference type="EMBL" id="PJM74278.1"/>
    </source>
</evidence>
<evidence type="ECO:0000259" key="1">
    <source>
        <dbReference type="Pfam" id="PF01261"/>
    </source>
</evidence>
<evidence type="ECO:0000313" key="3">
    <source>
        <dbReference type="Proteomes" id="UP000229095"/>
    </source>
</evidence>
<keyword evidence="2" id="KW-0413">Isomerase</keyword>
<comment type="caution">
    <text evidence="2">The sequence shown here is derived from an EMBL/GenBank/DDBJ whole genome shotgun (WGS) entry which is preliminary data.</text>
</comment>
<dbReference type="PANTHER" id="PTHR12110:SF52">
    <property type="entry name" value="XYLOSE ISOMERASE"/>
    <property type="match status" value="1"/>
</dbReference>
<proteinExistence type="predicted"/>
<dbReference type="InterPro" id="IPR050312">
    <property type="entry name" value="IolE/XylAMocC-like"/>
</dbReference>
<reference evidence="2 3" key="1">
    <citation type="submission" date="2017-10" db="EMBL/GenBank/DDBJ databases">
        <title>Draft genome sequences of strains TRE 1, TRE 9, TRE H and TRI 7, isolated from tamarins, belonging to four potential novel Bifidobacterium species.</title>
        <authorList>
            <person name="Mattarelli P."/>
            <person name="Modesto M."/>
            <person name="Puglisi E."/>
            <person name="Morelli L."/>
            <person name="Spezio C."/>
            <person name="Bonetti A."/>
            <person name="Sandri C."/>
        </authorList>
    </citation>
    <scope>NUCLEOTIDE SEQUENCE [LARGE SCALE GENOMIC DNA]</scope>
    <source>
        <strain evidence="3">TRE1</strain>
    </source>
</reference>
<protein>
    <submittedName>
        <fullName evidence="2">Xylose isomerase</fullName>
    </submittedName>
</protein>
<dbReference type="EMBL" id="PEBI01000001">
    <property type="protein sequence ID" value="PJM74278.1"/>
    <property type="molecule type" value="Genomic_DNA"/>
</dbReference>